<dbReference type="InterPro" id="IPR042561">
    <property type="entry name" value="Exo84_C_1"/>
</dbReference>
<dbReference type="GO" id="GO:0015031">
    <property type="term" value="P:protein transport"/>
    <property type="evidence" value="ECO:0007669"/>
    <property type="project" value="UniProtKB-KW"/>
</dbReference>
<dbReference type="Gene3D" id="1.20.58.1210">
    <property type="entry name" value="Exo84p, N-terminal helical domain"/>
    <property type="match status" value="1"/>
</dbReference>
<feature type="compositionally biased region" description="Low complexity" evidence="8">
    <location>
        <begin position="356"/>
        <end position="386"/>
    </location>
</feature>
<evidence type="ECO:0000256" key="1">
    <source>
        <dbReference type="ARBA" id="ARBA00004398"/>
    </source>
</evidence>
<dbReference type="Proteomes" id="UP000837801">
    <property type="component" value="Unassembled WGS sequence"/>
</dbReference>
<feature type="region of interest" description="Disordered" evidence="8">
    <location>
        <begin position="1"/>
        <end position="58"/>
    </location>
</feature>
<keyword evidence="6" id="KW-0653">Protein transport</keyword>
<keyword evidence="5" id="KW-0268">Exocytosis</keyword>
<dbReference type="GO" id="GO:0006893">
    <property type="term" value="P:Golgi to plasma membrane transport"/>
    <property type="evidence" value="ECO:0007669"/>
    <property type="project" value="TreeGrafter"/>
</dbReference>
<name>A0A9P0QKP3_9ASCO</name>
<dbReference type="Pfam" id="PF25345">
    <property type="entry name" value="PH_EXO84"/>
    <property type="match status" value="1"/>
</dbReference>
<dbReference type="Gene3D" id="1.20.58.1220">
    <property type="entry name" value="Exo84p, C-terminal helical domain"/>
    <property type="match status" value="1"/>
</dbReference>
<dbReference type="InterPro" id="IPR016159">
    <property type="entry name" value="Cullin_repeat-like_dom_sf"/>
</dbReference>
<evidence type="ECO:0000256" key="4">
    <source>
        <dbReference type="ARBA" id="ARBA00022448"/>
    </source>
</evidence>
<reference evidence="10" key="1">
    <citation type="submission" date="2022-03" db="EMBL/GenBank/DDBJ databases">
        <authorList>
            <person name="Legras J.-L."/>
            <person name="Devillers H."/>
            <person name="Grondin C."/>
        </authorList>
    </citation>
    <scope>NUCLEOTIDE SEQUENCE</scope>
    <source>
        <strain evidence="10">CLIB 1423</strain>
    </source>
</reference>
<dbReference type="AlphaFoldDB" id="A0A9P0QKP3"/>
<feature type="compositionally biased region" description="Basic and acidic residues" evidence="8">
    <location>
        <begin position="469"/>
        <end position="496"/>
    </location>
</feature>
<protein>
    <recommendedName>
        <fullName evidence="3">Exocyst complex component EXO84</fullName>
    </recommendedName>
</protein>
<evidence type="ECO:0000256" key="3">
    <source>
        <dbReference type="ARBA" id="ARBA00021269"/>
    </source>
</evidence>
<dbReference type="PANTHER" id="PTHR21426:SF12">
    <property type="entry name" value="EXOCYST COMPLEX COMPONENT 8"/>
    <property type="match status" value="1"/>
</dbReference>
<dbReference type="GO" id="GO:0030133">
    <property type="term" value="C:transport vesicle"/>
    <property type="evidence" value="ECO:0007669"/>
    <property type="project" value="UniProtKB-SubCell"/>
</dbReference>
<feature type="compositionally biased region" description="Gly residues" evidence="8">
    <location>
        <begin position="80"/>
        <end position="92"/>
    </location>
</feature>
<feature type="region of interest" description="Disordered" evidence="8">
    <location>
        <begin position="534"/>
        <end position="555"/>
    </location>
</feature>
<comment type="similarity">
    <text evidence="2">Belongs to the EXO84 family.</text>
</comment>
<feature type="domain" description="Exocyst component Exo84 C-terminal" evidence="9">
    <location>
        <begin position="565"/>
        <end position="788"/>
    </location>
</feature>
<feature type="region of interest" description="Disordered" evidence="8">
    <location>
        <begin position="79"/>
        <end position="109"/>
    </location>
</feature>
<dbReference type="GO" id="GO:0006887">
    <property type="term" value="P:exocytosis"/>
    <property type="evidence" value="ECO:0007669"/>
    <property type="project" value="UniProtKB-KW"/>
</dbReference>
<dbReference type="InterPro" id="IPR032403">
    <property type="entry name" value="Exo84_C"/>
</dbReference>
<feature type="compositionally biased region" description="Low complexity" evidence="8">
    <location>
        <begin position="543"/>
        <end position="555"/>
    </location>
</feature>
<dbReference type="PANTHER" id="PTHR21426">
    <property type="entry name" value="EXOCYST COMPLEX COMPONENT 8"/>
    <property type="match status" value="1"/>
</dbReference>
<comment type="subcellular location">
    <subcellularLocation>
        <location evidence="1">Cytoplasmic vesicle</location>
        <location evidence="1">Secretory vesicle</location>
    </subcellularLocation>
</comment>
<dbReference type="OrthoDB" id="642193at2759"/>
<evidence type="ECO:0000256" key="5">
    <source>
        <dbReference type="ARBA" id="ARBA00022483"/>
    </source>
</evidence>
<dbReference type="EMBL" id="CAKXYY010000001">
    <property type="protein sequence ID" value="CAH2350405.1"/>
    <property type="molecule type" value="Genomic_DNA"/>
</dbReference>
<keyword evidence="7" id="KW-0175">Coiled coil</keyword>
<evidence type="ECO:0000259" key="9">
    <source>
        <dbReference type="Pfam" id="PF16528"/>
    </source>
</evidence>
<dbReference type="Gene3D" id="2.30.29.30">
    <property type="entry name" value="Pleckstrin-homology domain (PH domain)/Phosphotyrosine-binding domain (PTB)"/>
    <property type="match status" value="1"/>
</dbReference>
<evidence type="ECO:0000256" key="6">
    <source>
        <dbReference type="ARBA" id="ARBA00022927"/>
    </source>
</evidence>
<dbReference type="Pfam" id="PF16528">
    <property type="entry name" value="Exo84_C"/>
    <property type="match status" value="1"/>
</dbReference>
<proteinExistence type="inferred from homology"/>
<evidence type="ECO:0000256" key="8">
    <source>
        <dbReference type="SAM" id="MobiDB-lite"/>
    </source>
</evidence>
<evidence type="ECO:0000313" key="10">
    <source>
        <dbReference type="EMBL" id="CAH2350405.1"/>
    </source>
</evidence>
<feature type="coiled-coil region" evidence="7">
    <location>
        <begin position="200"/>
        <end position="227"/>
    </location>
</feature>
<accession>A0A9P0QKP3</accession>
<dbReference type="InterPro" id="IPR033961">
    <property type="entry name" value="Exo84"/>
</dbReference>
<comment type="caution">
    <text evidence="10">The sequence shown here is derived from an EMBL/GenBank/DDBJ whole genome shotgun (WGS) entry which is preliminary data.</text>
</comment>
<dbReference type="InterPro" id="IPR042560">
    <property type="entry name" value="Exo84_C_2"/>
</dbReference>
<sequence>MDFDTKVAHRKSRAPWQSNAIKSNPYAKANASYTESNAQSGNGAGNSLQVPGNNPNPYGVQSSMLNPGSGPVSGSNVSIRGGGGGGAGGGAGDYLTPNTASNRKASRRMSIHASAAAGNRNRNGYDSSNAPQLPQLYRATSNQSAISTGTTQYKQQVAGDEVNTRIMGDLAGGTAAEIDEYYKVLTKQKAVVTRDIKENINENQKNILELTNDLKDTQDELLQLRVTTRDLYEILDDFKDAAQRRIELENDSSSQYNANRSASNGGSSKANTKRKDRSSIIYLEKMWNDQLQSLFKHVEGASKFIQPIPGRHILAESGRWSEINVGNWKIVKPAHLFILNDVILIATKKYSSGQDTATVAPTTPSASNTPRSSAAYNGNNNTNNATSSKSKLQAVLCWPLHDVKFSEITPPTQINRSGKVDDNKTYSINLKSNSMSYIYQTDRYDHFMKISEAFRKGQHELAQKERAFELANEESRRRSVGRRGDDEDKKSLRDSIRNSGIIGEEDSNSISKSKSIKRLSADVVLQDISAKVHSRNRSHDFKNGSPKLGSSNSNSGSSAFFNDLKRIEDRIDEVDVEIAHNKFLESVGLIRYIENKIANIEASLEQGSRKRQLLQEEDPSATNLEDEIELLIEVINIKIGSRKVKIQKNLIFELQHNITILQGDEISQIMEFFYNFDQLEKGVTAYLQAMSQHLNVTASKLVVGIQGSTKIDVVNYLSNMVIIYVSIVKKTIFTYKEFIVPVLDRDQKNVNGNHSVASIDSSGLIDWCTEEITRLVGGIKKHLYGTLVTITSHDSVTEDPIYKVKDLKLFNEFIGIIKPRLDELKSAGVNLDFLFQDIFLLRYT</sequence>
<keyword evidence="11" id="KW-1185">Reference proteome</keyword>
<feature type="region of interest" description="Disordered" evidence="8">
    <location>
        <begin position="250"/>
        <end position="274"/>
    </location>
</feature>
<feature type="compositionally biased region" description="Low complexity" evidence="8">
    <location>
        <begin position="257"/>
        <end position="270"/>
    </location>
</feature>
<feature type="region of interest" description="Disordered" evidence="8">
    <location>
        <begin position="354"/>
        <end position="386"/>
    </location>
</feature>
<dbReference type="InterPro" id="IPR011993">
    <property type="entry name" value="PH-like_dom_sf"/>
</dbReference>
<evidence type="ECO:0000256" key="7">
    <source>
        <dbReference type="SAM" id="Coils"/>
    </source>
</evidence>
<keyword evidence="4" id="KW-0813">Transport</keyword>
<dbReference type="GO" id="GO:0000145">
    <property type="term" value="C:exocyst"/>
    <property type="evidence" value="ECO:0007669"/>
    <property type="project" value="InterPro"/>
</dbReference>
<gene>
    <name evidence="10" type="ORF">CLIB1423_01S09340</name>
</gene>
<evidence type="ECO:0000313" key="11">
    <source>
        <dbReference type="Proteomes" id="UP000837801"/>
    </source>
</evidence>
<feature type="compositionally biased region" description="Polar residues" evidence="8">
    <location>
        <begin position="31"/>
        <end position="58"/>
    </location>
</feature>
<organism evidence="10 11">
    <name type="scientific">[Candida] railenensis</name>
    <dbReference type="NCBI Taxonomy" id="45579"/>
    <lineage>
        <taxon>Eukaryota</taxon>
        <taxon>Fungi</taxon>
        <taxon>Dikarya</taxon>
        <taxon>Ascomycota</taxon>
        <taxon>Saccharomycotina</taxon>
        <taxon>Pichiomycetes</taxon>
        <taxon>Debaryomycetaceae</taxon>
        <taxon>Kurtzmaniella</taxon>
    </lineage>
</organism>
<dbReference type="SUPFAM" id="SSF74788">
    <property type="entry name" value="Cullin repeat-like"/>
    <property type="match status" value="1"/>
</dbReference>
<evidence type="ECO:0000256" key="2">
    <source>
        <dbReference type="ARBA" id="ARBA00007210"/>
    </source>
</evidence>
<feature type="region of interest" description="Disordered" evidence="8">
    <location>
        <begin position="469"/>
        <end position="507"/>
    </location>
</feature>